<feature type="region of interest" description="Disordered" evidence="1">
    <location>
        <begin position="1"/>
        <end position="24"/>
    </location>
</feature>
<feature type="compositionally biased region" description="Basic and acidic residues" evidence="1">
    <location>
        <begin position="1"/>
        <end position="11"/>
    </location>
</feature>
<evidence type="ECO:0008006" key="4">
    <source>
        <dbReference type="Google" id="ProtNLM"/>
    </source>
</evidence>
<evidence type="ECO:0000313" key="2">
    <source>
        <dbReference type="EMBL" id="KAK3268540.1"/>
    </source>
</evidence>
<accession>A0AAE0FZ66</accession>
<dbReference type="EMBL" id="LGRX02011766">
    <property type="protein sequence ID" value="KAK3268540.1"/>
    <property type="molecule type" value="Genomic_DNA"/>
</dbReference>
<proteinExistence type="predicted"/>
<dbReference type="AlphaFoldDB" id="A0AAE0FZ66"/>
<gene>
    <name evidence="2" type="ORF">CYMTET_22961</name>
</gene>
<sequence length="118" mass="12965">MDVEGDNRANEGHGVGGGSAGLGGDGEMVRVGVLRVGNQVEVLWLDERDWFGGRVGEGALEEGAMVIEYFDGSQVEGRCFLSARQGSLECIKREPRSEATCRQLNHHNEKLRHPRVHH</sequence>
<organism evidence="2 3">
    <name type="scientific">Cymbomonas tetramitiformis</name>
    <dbReference type="NCBI Taxonomy" id="36881"/>
    <lineage>
        <taxon>Eukaryota</taxon>
        <taxon>Viridiplantae</taxon>
        <taxon>Chlorophyta</taxon>
        <taxon>Pyramimonadophyceae</taxon>
        <taxon>Pyramimonadales</taxon>
        <taxon>Pyramimonadaceae</taxon>
        <taxon>Cymbomonas</taxon>
    </lineage>
</organism>
<keyword evidence="3" id="KW-1185">Reference proteome</keyword>
<reference evidence="2 3" key="1">
    <citation type="journal article" date="2015" name="Genome Biol. Evol.">
        <title>Comparative Genomics of a Bacterivorous Green Alga Reveals Evolutionary Causalities and Consequences of Phago-Mixotrophic Mode of Nutrition.</title>
        <authorList>
            <person name="Burns J.A."/>
            <person name="Paasch A."/>
            <person name="Narechania A."/>
            <person name="Kim E."/>
        </authorList>
    </citation>
    <scope>NUCLEOTIDE SEQUENCE [LARGE SCALE GENOMIC DNA]</scope>
    <source>
        <strain evidence="2 3">PLY_AMNH</strain>
    </source>
</reference>
<comment type="caution">
    <text evidence="2">The sequence shown here is derived from an EMBL/GenBank/DDBJ whole genome shotgun (WGS) entry which is preliminary data.</text>
</comment>
<evidence type="ECO:0000313" key="3">
    <source>
        <dbReference type="Proteomes" id="UP001190700"/>
    </source>
</evidence>
<dbReference type="Proteomes" id="UP001190700">
    <property type="component" value="Unassembled WGS sequence"/>
</dbReference>
<name>A0AAE0FZ66_9CHLO</name>
<protein>
    <recommendedName>
        <fullName evidence="4">Tudor domain-containing protein</fullName>
    </recommendedName>
</protein>
<evidence type="ECO:0000256" key="1">
    <source>
        <dbReference type="SAM" id="MobiDB-lite"/>
    </source>
</evidence>
<feature type="compositionally biased region" description="Gly residues" evidence="1">
    <location>
        <begin position="13"/>
        <end position="24"/>
    </location>
</feature>